<reference evidence="3" key="1">
    <citation type="submission" date="2011-07" db="EMBL/GenBank/DDBJ databases">
        <authorList>
            <consortium name="Caenorhabditis brenneri Sequencing and Analysis Consortium"/>
            <person name="Wilson R.K."/>
        </authorList>
    </citation>
    <scope>NUCLEOTIDE SEQUENCE [LARGE SCALE GENOMIC DNA]</scope>
    <source>
        <strain evidence="3">PB2801</strain>
    </source>
</reference>
<proteinExistence type="predicted"/>
<protein>
    <submittedName>
        <fullName evidence="2">Uncharacterized protein</fullName>
    </submittedName>
</protein>
<dbReference type="EMBL" id="GL380626">
    <property type="protein sequence ID" value="EGT58610.1"/>
    <property type="molecule type" value="Genomic_DNA"/>
</dbReference>
<name>G0PJ11_CAEBE</name>
<dbReference type="HOGENOM" id="CLU_814398_0_0_1"/>
<keyword evidence="3" id="KW-1185">Reference proteome</keyword>
<dbReference type="eggNOG" id="ENOG502TJZ7">
    <property type="taxonomic scope" value="Eukaryota"/>
</dbReference>
<organism evidence="3">
    <name type="scientific">Caenorhabditis brenneri</name>
    <name type="common">Nematode worm</name>
    <dbReference type="NCBI Taxonomy" id="135651"/>
    <lineage>
        <taxon>Eukaryota</taxon>
        <taxon>Metazoa</taxon>
        <taxon>Ecdysozoa</taxon>
        <taxon>Nematoda</taxon>
        <taxon>Chromadorea</taxon>
        <taxon>Rhabditida</taxon>
        <taxon>Rhabditina</taxon>
        <taxon>Rhabditomorpha</taxon>
        <taxon>Rhabditoidea</taxon>
        <taxon>Rhabditidae</taxon>
        <taxon>Peloderinae</taxon>
        <taxon>Caenorhabditis</taxon>
    </lineage>
</organism>
<dbReference type="InParanoid" id="G0PJ11"/>
<accession>G0PJ11</accession>
<feature type="coiled-coil region" evidence="1">
    <location>
        <begin position="213"/>
        <end position="240"/>
    </location>
</feature>
<sequence>MFFAAILADAQKNGDKSVYYEEVNWRRSRYAKENQIANMNFLDYDFGLEKFIIEELEKHDNCPNRTILIQRDNLKIFLNAHRDNEIEKETFVAGITKTARWTTRSEQCNNMEYGFHLALDLPKNPVVHGAPGSQCPEDREADTHGLCVIPGPQEIHWPFPVKFARKFHANNRKSFNLEDMATFVKDHPDVMKDVIKSTREFLKGELGKKKRRLEEIVARVKEDTRIAEELRQDIASMEKSLRSKRGFVEKKPSTFNHARRLHAKNRKPFSLGDIDYEKLRPVIDAAMKVMKEVVEDPKETLGRKKKELEEILADMKKGAEYVKELRKEIAGLEDYLKPKRG</sequence>
<dbReference type="AlphaFoldDB" id="G0PJ11"/>
<evidence type="ECO:0000313" key="2">
    <source>
        <dbReference type="EMBL" id="EGT58610.1"/>
    </source>
</evidence>
<evidence type="ECO:0000313" key="3">
    <source>
        <dbReference type="Proteomes" id="UP000008068"/>
    </source>
</evidence>
<keyword evidence="1" id="KW-0175">Coiled coil</keyword>
<evidence type="ECO:0000256" key="1">
    <source>
        <dbReference type="SAM" id="Coils"/>
    </source>
</evidence>
<dbReference type="Proteomes" id="UP000008068">
    <property type="component" value="Unassembled WGS sequence"/>
</dbReference>
<gene>
    <name evidence="2" type="ORF">CAEBREN_23415</name>
</gene>